<dbReference type="Proteomes" id="UP000609879">
    <property type="component" value="Unassembled WGS sequence"/>
</dbReference>
<protein>
    <submittedName>
        <fullName evidence="2">Uncharacterized protein</fullName>
    </submittedName>
</protein>
<accession>A0ABQ3Y085</accession>
<sequence>MSIDLTNPRVGRRGTDHEVLVDGRWYLAEEDDRDQPPTWKAYTDPERPEEGGRRIEDTADPLAGNAEVCKPHLSAESLIGALLSAGAR</sequence>
<feature type="compositionally biased region" description="Basic and acidic residues" evidence="1">
    <location>
        <begin position="43"/>
        <end position="57"/>
    </location>
</feature>
<keyword evidence="3" id="KW-1185">Reference proteome</keyword>
<evidence type="ECO:0000313" key="3">
    <source>
        <dbReference type="Proteomes" id="UP000609879"/>
    </source>
</evidence>
<organism evidence="2 3">
    <name type="scientific">Paractinoplanes deccanensis</name>
    <dbReference type="NCBI Taxonomy" id="113561"/>
    <lineage>
        <taxon>Bacteria</taxon>
        <taxon>Bacillati</taxon>
        <taxon>Actinomycetota</taxon>
        <taxon>Actinomycetes</taxon>
        <taxon>Micromonosporales</taxon>
        <taxon>Micromonosporaceae</taxon>
        <taxon>Paractinoplanes</taxon>
    </lineage>
</organism>
<name>A0ABQ3Y085_9ACTN</name>
<dbReference type="EMBL" id="BOMI01000033">
    <property type="protein sequence ID" value="GID73398.1"/>
    <property type="molecule type" value="Genomic_DNA"/>
</dbReference>
<proteinExistence type="predicted"/>
<reference evidence="2 3" key="1">
    <citation type="submission" date="2021-01" db="EMBL/GenBank/DDBJ databases">
        <title>Whole genome shotgun sequence of Actinoplanes deccanensis NBRC 13994.</title>
        <authorList>
            <person name="Komaki H."/>
            <person name="Tamura T."/>
        </authorList>
    </citation>
    <scope>NUCLEOTIDE SEQUENCE [LARGE SCALE GENOMIC DNA]</scope>
    <source>
        <strain evidence="2 3">NBRC 13994</strain>
    </source>
</reference>
<evidence type="ECO:0000313" key="2">
    <source>
        <dbReference type="EMBL" id="GID73398.1"/>
    </source>
</evidence>
<gene>
    <name evidence="2" type="ORF">Ade02nite_20390</name>
</gene>
<dbReference type="RefSeq" id="WP_203761320.1">
    <property type="nucleotide sequence ID" value="NZ_BAAABO010000029.1"/>
</dbReference>
<evidence type="ECO:0000256" key="1">
    <source>
        <dbReference type="SAM" id="MobiDB-lite"/>
    </source>
</evidence>
<feature type="region of interest" description="Disordered" evidence="1">
    <location>
        <begin position="30"/>
        <end position="57"/>
    </location>
</feature>
<comment type="caution">
    <text evidence="2">The sequence shown here is derived from an EMBL/GenBank/DDBJ whole genome shotgun (WGS) entry which is preliminary data.</text>
</comment>